<proteinExistence type="predicted"/>
<evidence type="ECO:0000313" key="2">
    <source>
        <dbReference type="Proteomes" id="UP000265520"/>
    </source>
</evidence>
<reference evidence="1 2" key="1">
    <citation type="journal article" date="2018" name="Front. Plant Sci.">
        <title>Red Clover (Trifolium pratense) and Zigzag Clover (T. medium) - A Picture of Genomic Similarities and Differences.</title>
        <authorList>
            <person name="Dluhosova J."/>
            <person name="Istvanek J."/>
            <person name="Nedelnik J."/>
            <person name="Repkova J."/>
        </authorList>
    </citation>
    <scope>NUCLEOTIDE SEQUENCE [LARGE SCALE GENOMIC DNA]</scope>
    <source>
        <strain evidence="2">cv. 10/8</strain>
        <tissue evidence="1">Leaf</tissue>
    </source>
</reference>
<keyword evidence="2" id="KW-1185">Reference proteome</keyword>
<evidence type="ECO:0000313" key="1">
    <source>
        <dbReference type="EMBL" id="MCI87859.1"/>
    </source>
</evidence>
<dbReference type="AlphaFoldDB" id="A0A392VKG0"/>
<name>A0A392VKG0_9FABA</name>
<dbReference type="EMBL" id="LXQA011177214">
    <property type="protein sequence ID" value="MCI87859.1"/>
    <property type="molecule type" value="Genomic_DNA"/>
</dbReference>
<organism evidence="1 2">
    <name type="scientific">Trifolium medium</name>
    <dbReference type="NCBI Taxonomy" id="97028"/>
    <lineage>
        <taxon>Eukaryota</taxon>
        <taxon>Viridiplantae</taxon>
        <taxon>Streptophyta</taxon>
        <taxon>Embryophyta</taxon>
        <taxon>Tracheophyta</taxon>
        <taxon>Spermatophyta</taxon>
        <taxon>Magnoliopsida</taxon>
        <taxon>eudicotyledons</taxon>
        <taxon>Gunneridae</taxon>
        <taxon>Pentapetalae</taxon>
        <taxon>rosids</taxon>
        <taxon>fabids</taxon>
        <taxon>Fabales</taxon>
        <taxon>Fabaceae</taxon>
        <taxon>Papilionoideae</taxon>
        <taxon>50 kb inversion clade</taxon>
        <taxon>NPAAA clade</taxon>
        <taxon>Hologalegina</taxon>
        <taxon>IRL clade</taxon>
        <taxon>Trifolieae</taxon>
        <taxon>Trifolium</taxon>
    </lineage>
</organism>
<comment type="caution">
    <text evidence="1">The sequence shown here is derived from an EMBL/GenBank/DDBJ whole genome shotgun (WGS) entry which is preliminary data.</text>
</comment>
<dbReference type="Proteomes" id="UP000265520">
    <property type="component" value="Unassembled WGS sequence"/>
</dbReference>
<protein>
    <submittedName>
        <fullName evidence="1">Uncharacterized protein</fullName>
    </submittedName>
</protein>
<feature type="non-terminal residue" evidence="1">
    <location>
        <position position="1"/>
    </location>
</feature>
<sequence>ADTDHVVEIHPSVPFGDLLHPLISGDAREVNAPLLSNALSPDDLIVCFFGVVEEVDVVL</sequence>
<accession>A0A392VKG0</accession>